<dbReference type="OrthoDB" id="107110at2759"/>
<reference evidence="1 2" key="1">
    <citation type="submission" date="2019-05" db="EMBL/GenBank/DDBJ databases">
        <title>Emergence of the Ug99 lineage of the wheat stem rust pathogen through somatic hybridization.</title>
        <authorList>
            <person name="Li F."/>
            <person name="Upadhyaya N.M."/>
            <person name="Sperschneider J."/>
            <person name="Matny O."/>
            <person name="Nguyen-Phuc H."/>
            <person name="Mago R."/>
            <person name="Raley C."/>
            <person name="Miller M.E."/>
            <person name="Silverstein K.A.T."/>
            <person name="Henningsen E."/>
            <person name="Hirsch C.D."/>
            <person name="Visser B."/>
            <person name="Pretorius Z.A."/>
            <person name="Steffenson B.J."/>
            <person name="Schwessinger B."/>
            <person name="Dodds P.N."/>
            <person name="Figueroa M."/>
        </authorList>
    </citation>
    <scope>NUCLEOTIDE SEQUENCE [LARGE SCALE GENOMIC DNA]</scope>
    <source>
        <strain evidence="1">21-0</strain>
    </source>
</reference>
<dbReference type="PANTHER" id="PTHR33266">
    <property type="entry name" value="CHROMOSOME 15, WHOLE GENOME SHOTGUN SEQUENCE"/>
    <property type="match status" value="1"/>
</dbReference>
<sequence>MSGQDSQVRRSSSSDSPSRAESLVALKERARILHDFDHHYEDFILFAERTGDSLAVEYLDRLEELFEILEMSPKSRPAQMLIHLATRQCGVEWSSPGSLFGFREDDSIEEKLIQLVFLRRFPTFFGNPRLDTPTKIEAIENSTADGELLLQNAIKPKILDPDIIQKGYTSEYVGHDEIVTPILHTLGQWASTWQSDAYFAPYTSLVGPTMIGKSRLLMELSKEVCVVHICLRPKFSTDEPGQSQLATEMLTGLPAQYLIKYYTNLIAKILSVTVNFFKSAPANKDRKEVLKDWYEYHRSTETDFYSDVESRFSPQDPTHSVHYLLCHAAQEVGRTPLLKHTPLKVLLAIDEASALLRSPPDHEDVTLFHMFSHALKLLPDHTGVFAILVDTTCSVVNVKPPLEEDPDSRAIGSRAVSVNLYKPIYELRTFDQMVLPHPPQKWDELFSPDRLCRYGVPFFSIYLRDALQKDPTADPAAVVSLLIKFAFTKLLCCDDIADTLNITEARAIALLGPTIGVPLHGQAHLNVELTASHAAHCGYLDLADHTQFSFYPSQPIYAAAANNYLLKHEDVLISCVRHLAVVLAQDHSNMRYVGEFVSRIILLCAINRTTVDVKAAKHKTVTDPGRDVLERDSFPEPVPVAKFLEILTGLPANEVALGSLIDPLHKQKLLAEGIMFWNHFIESDSTITPASPALIFEALARGAAIHRPADHDLHHDSFQQLLPIYFKKNWADDDLDLANISFCGIHLQSQNDNFSELENINRRIFDSQSACINANNPYLVKADDYTPRAAPEEAPPDPDPPGRRQASLRFDGLDAFRFLSPPLKDALTELLGIRSEFLKINETWMYNCGQ</sequence>
<organism evidence="1 2">
    <name type="scientific">Puccinia graminis f. sp. tritici</name>
    <dbReference type="NCBI Taxonomy" id="56615"/>
    <lineage>
        <taxon>Eukaryota</taxon>
        <taxon>Fungi</taxon>
        <taxon>Dikarya</taxon>
        <taxon>Basidiomycota</taxon>
        <taxon>Pucciniomycotina</taxon>
        <taxon>Pucciniomycetes</taxon>
        <taxon>Pucciniales</taxon>
        <taxon>Pucciniaceae</taxon>
        <taxon>Puccinia</taxon>
    </lineage>
</organism>
<gene>
    <name evidence="1" type="ORF">PGT21_022370</name>
</gene>
<evidence type="ECO:0000313" key="2">
    <source>
        <dbReference type="Proteomes" id="UP000324748"/>
    </source>
</evidence>
<dbReference type="EMBL" id="VSWC01000171">
    <property type="protein sequence ID" value="KAA1070728.1"/>
    <property type="molecule type" value="Genomic_DNA"/>
</dbReference>
<keyword evidence="2" id="KW-1185">Reference proteome</keyword>
<name>A0A5B0M3Z4_PUCGR</name>
<dbReference type="PANTHER" id="PTHR33266:SF1">
    <property type="entry name" value="F-BOX DOMAIN-CONTAINING PROTEIN"/>
    <property type="match status" value="1"/>
</dbReference>
<dbReference type="AlphaFoldDB" id="A0A5B0M3Z4"/>
<protein>
    <submittedName>
        <fullName evidence="1">Uncharacterized protein</fullName>
    </submittedName>
</protein>
<comment type="caution">
    <text evidence="1">The sequence shown here is derived from an EMBL/GenBank/DDBJ whole genome shotgun (WGS) entry which is preliminary data.</text>
</comment>
<accession>A0A5B0M3Z4</accession>
<proteinExistence type="predicted"/>
<evidence type="ECO:0000313" key="1">
    <source>
        <dbReference type="EMBL" id="KAA1070728.1"/>
    </source>
</evidence>
<dbReference type="Proteomes" id="UP000324748">
    <property type="component" value="Unassembled WGS sequence"/>
</dbReference>